<accession>A0AAD9KMK5</accession>
<dbReference type="Gene3D" id="3.40.50.620">
    <property type="entry name" value="HUPs"/>
    <property type="match status" value="1"/>
</dbReference>
<keyword evidence="4" id="KW-1185">Reference proteome</keyword>
<reference evidence="3" key="1">
    <citation type="journal article" date="2023" name="Mol. Biol. Evol.">
        <title>Third-Generation Sequencing Reveals the Adaptive Role of the Epigenome in Three Deep-Sea Polychaetes.</title>
        <authorList>
            <person name="Perez M."/>
            <person name="Aroh O."/>
            <person name="Sun Y."/>
            <person name="Lan Y."/>
            <person name="Juniper S.K."/>
            <person name="Young C.R."/>
            <person name="Angers B."/>
            <person name="Qian P.Y."/>
        </authorList>
    </citation>
    <scope>NUCLEOTIDE SEQUENCE</scope>
    <source>
        <strain evidence="3">R07B-5</strain>
    </source>
</reference>
<dbReference type="AlphaFoldDB" id="A0AAD9KMK5"/>
<evidence type="ECO:0000256" key="1">
    <source>
        <dbReference type="SAM" id="MobiDB-lite"/>
    </source>
</evidence>
<dbReference type="InterPro" id="IPR006016">
    <property type="entry name" value="UspA"/>
</dbReference>
<dbReference type="PRINTS" id="PR01438">
    <property type="entry name" value="UNVRSLSTRESS"/>
</dbReference>
<protein>
    <recommendedName>
        <fullName evidence="2">UspA domain-containing protein</fullName>
    </recommendedName>
</protein>
<dbReference type="Pfam" id="PF00582">
    <property type="entry name" value="Usp"/>
    <property type="match status" value="1"/>
</dbReference>
<proteinExistence type="predicted"/>
<dbReference type="InterPro" id="IPR014729">
    <property type="entry name" value="Rossmann-like_a/b/a_fold"/>
</dbReference>
<evidence type="ECO:0000313" key="3">
    <source>
        <dbReference type="EMBL" id="KAK2174066.1"/>
    </source>
</evidence>
<feature type="domain" description="UspA" evidence="2">
    <location>
        <begin position="34"/>
        <end position="178"/>
    </location>
</feature>
<gene>
    <name evidence="3" type="ORF">NP493_831g01026</name>
</gene>
<feature type="region of interest" description="Disordered" evidence="1">
    <location>
        <begin position="1"/>
        <end position="32"/>
    </location>
</feature>
<organism evidence="3 4">
    <name type="scientific">Ridgeia piscesae</name>
    <name type="common">Tubeworm</name>
    <dbReference type="NCBI Taxonomy" id="27915"/>
    <lineage>
        <taxon>Eukaryota</taxon>
        <taxon>Metazoa</taxon>
        <taxon>Spiralia</taxon>
        <taxon>Lophotrochozoa</taxon>
        <taxon>Annelida</taxon>
        <taxon>Polychaeta</taxon>
        <taxon>Sedentaria</taxon>
        <taxon>Canalipalpata</taxon>
        <taxon>Sabellida</taxon>
        <taxon>Siboglinidae</taxon>
        <taxon>Ridgeia</taxon>
    </lineage>
</organism>
<dbReference type="InterPro" id="IPR006015">
    <property type="entry name" value="Universal_stress_UspA"/>
</dbReference>
<name>A0AAD9KMK5_RIDPI</name>
<dbReference type="EMBL" id="JAODUO010000830">
    <property type="protein sequence ID" value="KAK2174066.1"/>
    <property type="molecule type" value="Genomic_DNA"/>
</dbReference>
<sequence>MGGYMSSDVPAVSAKPGGGETVRATHNNNEGDKQTVLIPVDASKEAEIAFEWYVRHVHRPGNDVRIMHFGEIEYPSGKHYPDYAIPPEMWADKIAKAREHSNTVLDKYRQRVQQLQIDAHTSFELGRPGHSIVTQAKTLNASMIVMGTRGMGFLQRAMLGSVSNYVISHTSVPVTIVPRTTEV</sequence>
<dbReference type="CDD" id="cd23659">
    <property type="entry name" value="USP_At3g01520-like"/>
    <property type="match status" value="1"/>
</dbReference>
<dbReference type="SUPFAM" id="SSF52402">
    <property type="entry name" value="Adenine nucleotide alpha hydrolases-like"/>
    <property type="match status" value="1"/>
</dbReference>
<dbReference type="Proteomes" id="UP001209878">
    <property type="component" value="Unassembled WGS sequence"/>
</dbReference>
<evidence type="ECO:0000259" key="2">
    <source>
        <dbReference type="Pfam" id="PF00582"/>
    </source>
</evidence>
<dbReference type="PANTHER" id="PTHR46989">
    <property type="entry name" value="USP DOMAIN-CONTAINING PROTEIN"/>
    <property type="match status" value="1"/>
</dbReference>
<dbReference type="PANTHER" id="PTHR46989:SF3">
    <property type="entry name" value="USPA DOMAIN-CONTAINING PROTEIN"/>
    <property type="match status" value="1"/>
</dbReference>
<evidence type="ECO:0000313" key="4">
    <source>
        <dbReference type="Proteomes" id="UP001209878"/>
    </source>
</evidence>
<comment type="caution">
    <text evidence="3">The sequence shown here is derived from an EMBL/GenBank/DDBJ whole genome shotgun (WGS) entry which is preliminary data.</text>
</comment>